<dbReference type="GO" id="GO:0032993">
    <property type="term" value="C:protein-DNA complex"/>
    <property type="evidence" value="ECO:0007669"/>
    <property type="project" value="TreeGrafter"/>
</dbReference>
<dbReference type="SUPFAM" id="SSF53850">
    <property type="entry name" value="Periplasmic binding protein-like II"/>
    <property type="match status" value="1"/>
</dbReference>
<evidence type="ECO:0000256" key="5">
    <source>
        <dbReference type="ARBA" id="ARBA00023163"/>
    </source>
</evidence>
<keyword evidence="3" id="KW-0805">Transcription regulation</keyword>
<dbReference type="PANTHER" id="PTHR30346">
    <property type="entry name" value="TRANSCRIPTIONAL DUAL REGULATOR HCAR-RELATED"/>
    <property type="match status" value="1"/>
</dbReference>
<gene>
    <name evidence="7" type="ORF">AB3G37_12495</name>
</gene>
<name>A0AB39VKX2_9GAMM</name>
<dbReference type="AlphaFoldDB" id="A0AB39VKX2"/>
<dbReference type="EMBL" id="CP165628">
    <property type="protein sequence ID" value="XDU70413.1"/>
    <property type="molecule type" value="Genomic_DNA"/>
</dbReference>
<dbReference type="RefSeq" id="WP_369787959.1">
    <property type="nucleotide sequence ID" value="NZ_CP165628.1"/>
</dbReference>
<evidence type="ECO:0000256" key="2">
    <source>
        <dbReference type="ARBA" id="ARBA00022491"/>
    </source>
</evidence>
<dbReference type="PANTHER" id="PTHR30346:SF28">
    <property type="entry name" value="HTH-TYPE TRANSCRIPTIONAL REGULATOR CYNR"/>
    <property type="match status" value="1"/>
</dbReference>
<evidence type="ECO:0000313" key="7">
    <source>
        <dbReference type="EMBL" id="XDU70413.1"/>
    </source>
</evidence>
<dbReference type="InterPro" id="IPR005119">
    <property type="entry name" value="LysR_subst-bd"/>
</dbReference>
<dbReference type="Gene3D" id="3.40.190.10">
    <property type="entry name" value="Periplasmic binding protein-like II"/>
    <property type="match status" value="2"/>
</dbReference>
<dbReference type="InterPro" id="IPR036388">
    <property type="entry name" value="WH-like_DNA-bd_sf"/>
</dbReference>
<dbReference type="InterPro" id="IPR000847">
    <property type="entry name" value="LysR_HTH_N"/>
</dbReference>
<sequence>MDLRKLKSFVVLAETLHFARAAARINMTQPALTNHIKGLEKELDIRLFERNQRHVSLTLEGQAVLVDVQRAVSQLENLQQTAKRLSSGYKGVLRLGYVGTSVLDPTVMNLIRQFKSQYIDIDIIPVESDVNRQLMLLQQGELDLALVRRPLPLYRSLAFKDLVCNKLNVVLPANHPLASKKSISAEDLASESLILHDDPTGVGLGGAVANIFQRKGLVPHSTHLTKEVNVATALVAMGMGIAIVPDSQRSLLIKEVVFREMEDPLAVTELTLCWHKLIKNQSVKLFIEHVEAVLSVKSAG</sequence>
<evidence type="ECO:0000259" key="6">
    <source>
        <dbReference type="PROSITE" id="PS50931"/>
    </source>
</evidence>
<evidence type="ECO:0000256" key="4">
    <source>
        <dbReference type="ARBA" id="ARBA00023125"/>
    </source>
</evidence>
<organism evidence="7">
    <name type="scientific">Rouxiella sp. WC2420</name>
    <dbReference type="NCBI Taxonomy" id="3234145"/>
    <lineage>
        <taxon>Bacteria</taxon>
        <taxon>Pseudomonadati</taxon>
        <taxon>Pseudomonadota</taxon>
        <taxon>Gammaproteobacteria</taxon>
        <taxon>Enterobacterales</taxon>
        <taxon>Yersiniaceae</taxon>
        <taxon>Rouxiella</taxon>
    </lineage>
</organism>
<feature type="domain" description="HTH lysR-type" evidence="6">
    <location>
        <begin position="1"/>
        <end position="58"/>
    </location>
</feature>
<dbReference type="Gene3D" id="1.10.10.10">
    <property type="entry name" value="Winged helix-like DNA-binding domain superfamily/Winged helix DNA-binding domain"/>
    <property type="match status" value="1"/>
</dbReference>
<dbReference type="GO" id="GO:0003677">
    <property type="term" value="F:DNA binding"/>
    <property type="evidence" value="ECO:0007669"/>
    <property type="project" value="UniProtKB-KW"/>
</dbReference>
<dbReference type="Pfam" id="PF00126">
    <property type="entry name" value="HTH_1"/>
    <property type="match status" value="1"/>
</dbReference>
<dbReference type="GO" id="GO:0003700">
    <property type="term" value="F:DNA-binding transcription factor activity"/>
    <property type="evidence" value="ECO:0007669"/>
    <property type="project" value="InterPro"/>
</dbReference>
<dbReference type="SUPFAM" id="SSF46785">
    <property type="entry name" value="Winged helix' DNA-binding domain"/>
    <property type="match status" value="1"/>
</dbReference>
<protein>
    <submittedName>
        <fullName evidence="7">LysR family transcriptional regulator</fullName>
    </submittedName>
</protein>
<dbReference type="FunFam" id="1.10.10.10:FF:000001">
    <property type="entry name" value="LysR family transcriptional regulator"/>
    <property type="match status" value="1"/>
</dbReference>
<evidence type="ECO:0000256" key="1">
    <source>
        <dbReference type="ARBA" id="ARBA00009437"/>
    </source>
</evidence>
<dbReference type="PROSITE" id="PS50931">
    <property type="entry name" value="HTH_LYSR"/>
    <property type="match status" value="1"/>
</dbReference>
<keyword evidence="4" id="KW-0238">DNA-binding</keyword>
<proteinExistence type="inferred from homology"/>
<keyword evidence="5" id="KW-0804">Transcription</keyword>
<dbReference type="CDD" id="cd08414">
    <property type="entry name" value="PBP2_LTTR_aromatics_like"/>
    <property type="match status" value="1"/>
</dbReference>
<reference evidence="7" key="1">
    <citation type="submission" date="2024-07" db="EMBL/GenBank/DDBJ databases">
        <authorList>
            <person name="Biller S.J."/>
        </authorList>
    </citation>
    <scope>NUCLEOTIDE SEQUENCE</scope>
    <source>
        <strain evidence="7">WC2420</strain>
    </source>
</reference>
<comment type="similarity">
    <text evidence="1">Belongs to the LysR transcriptional regulatory family.</text>
</comment>
<dbReference type="PRINTS" id="PR00039">
    <property type="entry name" value="HTHLYSR"/>
</dbReference>
<keyword evidence="2" id="KW-0678">Repressor</keyword>
<evidence type="ECO:0000256" key="3">
    <source>
        <dbReference type="ARBA" id="ARBA00023015"/>
    </source>
</evidence>
<dbReference type="InterPro" id="IPR036390">
    <property type="entry name" value="WH_DNA-bd_sf"/>
</dbReference>
<dbReference type="Pfam" id="PF03466">
    <property type="entry name" value="LysR_substrate"/>
    <property type="match status" value="1"/>
</dbReference>
<accession>A0AB39VKX2</accession>